<dbReference type="SMART" id="SM00298">
    <property type="entry name" value="CHROMO"/>
    <property type="match status" value="1"/>
</dbReference>
<dbReference type="EMBL" id="JBGBPQ010000022">
    <property type="protein sequence ID" value="KAL1502948.1"/>
    <property type="molecule type" value="Genomic_DNA"/>
</dbReference>
<comment type="caution">
    <text evidence="3">The sequence shown here is derived from an EMBL/GenBank/DDBJ whole genome shotgun (WGS) entry which is preliminary data.</text>
</comment>
<feature type="domain" description="Chromo" evidence="2">
    <location>
        <begin position="327"/>
        <end position="400"/>
    </location>
</feature>
<accession>A0AB34INQ5</accession>
<organism evidence="3 4">
    <name type="scientific">Prymnesium parvum</name>
    <name type="common">Toxic golden alga</name>
    <dbReference type="NCBI Taxonomy" id="97485"/>
    <lineage>
        <taxon>Eukaryota</taxon>
        <taxon>Haptista</taxon>
        <taxon>Haptophyta</taxon>
        <taxon>Prymnesiophyceae</taxon>
        <taxon>Prymnesiales</taxon>
        <taxon>Prymnesiaceae</taxon>
        <taxon>Prymnesium</taxon>
    </lineage>
</organism>
<evidence type="ECO:0000313" key="4">
    <source>
        <dbReference type="Proteomes" id="UP001515480"/>
    </source>
</evidence>
<dbReference type="AlphaFoldDB" id="A0AB34INQ5"/>
<protein>
    <recommendedName>
        <fullName evidence="2">Chromo domain-containing protein</fullName>
    </recommendedName>
</protein>
<evidence type="ECO:0000256" key="1">
    <source>
        <dbReference type="SAM" id="MobiDB-lite"/>
    </source>
</evidence>
<dbReference type="Pfam" id="PF00385">
    <property type="entry name" value="Chromo"/>
    <property type="match status" value="1"/>
</dbReference>
<sequence length="409" mass="45711">MTLKLAQEQGKLGPHKSHLIRHTDGGPDNVAVTTHIFHWLMVYVGVFQKITWFRFKAGHSHTEIADRLFSIMKRLFESDNQARVGGIQHIPELIAKLTKEFRNEKEALAFEFDFANWDLNSWVMDQKLSGEHSGISSKLVYTYSYDPMLKVHGSSPRLVVDALYRKAAQRWRAGSGSRTMKDEEALKGAAKAPEREAKLAKKRKGKAAKAAELERVKGVALAEKYSALKKMRNDELSDQLKIWKLVQKNTTVKKTTGMRTELVLALQPLILGKFGAGANDLEPGDDGLWGQGLRRRRAAGEGGGKRKKKGKNWVIQGEWEWDSTAEFIIERLVGKMVADGKTEVPGRTSIRAGTVLYKVLWEGWPEELATWEEEEDIPCGEVDFVAQYEAAQEVGEAAAAAGSDSSDCE</sequence>
<dbReference type="InterPro" id="IPR016197">
    <property type="entry name" value="Chromo-like_dom_sf"/>
</dbReference>
<gene>
    <name evidence="3" type="ORF">AB1Y20_011019</name>
</gene>
<proteinExistence type="predicted"/>
<feature type="compositionally biased region" description="Basic and acidic residues" evidence="1">
    <location>
        <begin position="179"/>
        <end position="196"/>
    </location>
</feature>
<reference evidence="3 4" key="1">
    <citation type="journal article" date="2024" name="Science">
        <title>Giant polyketide synthase enzymes in the biosynthesis of giant marine polyether toxins.</title>
        <authorList>
            <person name="Fallon T.R."/>
            <person name="Shende V.V."/>
            <person name="Wierzbicki I.H."/>
            <person name="Pendleton A.L."/>
            <person name="Watervoot N.F."/>
            <person name="Auber R.P."/>
            <person name="Gonzalez D.J."/>
            <person name="Wisecaver J.H."/>
            <person name="Moore B.S."/>
        </authorList>
    </citation>
    <scope>NUCLEOTIDE SEQUENCE [LARGE SCALE GENOMIC DNA]</scope>
    <source>
        <strain evidence="3 4">12B1</strain>
    </source>
</reference>
<keyword evidence="4" id="KW-1185">Reference proteome</keyword>
<name>A0AB34INQ5_PRYPA</name>
<dbReference type="InterPro" id="IPR000953">
    <property type="entry name" value="Chromo/chromo_shadow_dom"/>
</dbReference>
<dbReference type="InterPro" id="IPR023780">
    <property type="entry name" value="Chromo_domain"/>
</dbReference>
<dbReference type="Gene3D" id="2.40.50.40">
    <property type="match status" value="1"/>
</dbReference>
<dbReference type="PROSITE" id="PS50013">
    <property type="entry name" value="CHROMO_2"/>
    <property type="match status" value="1"/>
</dbReference>
<feature type="region of interest" description="Disordered" evidence="1">
    <location>
        <begin position="1"/>
        <end position="20"/>
    </location>
</feature>
<feature type="region of interest" description="Disordered" evidence="1">
    <location>
        <begin position="175"/>
        <end position="196"/>
    </location>
</feature>
<dbReference type="Proteomes" id="UP001515480">
    <property type="component" value="Unassembled WGS sequence"/>
</dbReference>
<dbReference type="SUPFAM" id="SSF54160">
    <property type="entry name" value="Chromo domain-like"/>
    <property type="match status" value="1"/>
</dbReference>
<evidence type="ECO:0000259" key="2">
    <source>
        <dbReference type="PROSITE" id="PS50013"/>
    </source>
</evidence>
<evidence type="ECO:0000313" key="3">
    <source>
        <dbReference type="EMBL" id="KAL1502948.1"/>
    </source>
</evidence>